<keyword evidence="3 5" id="KW-0808">Transferase</keyword>
<accession>A0A0H2RP53</accession>
<dbReference type="PANTHER" id="PTHR10629:SF52">
    <property type="entry name" value="DNA (CYTOSINE-5)-METHYLTRANSFERASE 1"/>
    <property type="match status" value="1"/>
</dbReference>
<dbReference type="OrthoDB" id="5376140at2759"/>
<reference evidence="7 8" key="1">
    <citation type="submission" date="2015-04" db="EMBL/GenBank/DDBJ databases">
        <title>Complete genome sequence of Schizopora paradoxa KUC8140, a cosmopolitan wood degrader in East Asia.</title>
        <authorList>
            <consortium name="DOE Joint Genome Institute"/>
            <person name="Min B."/>
            <person name="Park H."/>
            <person name="Jang Y."/>
            <person name="Kim J.-J."/>
            <person name="Kim K.H."/>
            <person name="Pangilinan J."/>
            <person name="Lipzen A."/>
            <person name="Riley R."/>
            <person name="Grigoriev I.V."/>
            <person name="Spatafora J.W."/>
            <person name="Choi I.-G."/>
        </authorList>
    </citation>
    <scope>NUCLEOTIDE SEQUENCE [LARGE SCALE GENOMIC DNA]</scope>
    <source>
        <strain evidence="7 8">KUC8140</strain>
    </source>
</reference>
<proteinExistence type="inferred from homology"/>
<dbReference type="InterPro" id="IPR001525">
    <property type="entry name" value="C5_MeTfrase"/>
</dbReference>
<dbReference type="InParanoid" id="A0A0H2RP53"/>
<feature type="region of interest" description="Disordered" evidence="6">
    <location>
        <begin position="1628"/>
        <end position="1684"/>
    </location>
</feature>
<comment type="caution">
    <text evidence="5">Lacks conserved residue(s) required for the propagation of feature annotation.</text>
</comment>
<dbReference type="GO" id="GO:0005634">
    <property type="term" value="C:nucleus"/>
    <property type="evidence" value="ECO:0007669"/>
    <property type="project" value="TreeGrafter"/>
</dbReference>
<evidence type="ECO:0000256" key="4">
    <source>
        <dbReference type="ARBA" id="ARBA00022691"/>
    </source>
</evidence>
<evidence type="ECO:0000313" key="8">
    <source>
        <dbReference type="Proteomes" id="UP000053477"/>
    </source>
</evidence>
<keyword evidence="4 5" id="KW-0949">S-adenosyl-L-methionine</keyword>
<gene>
    <name evidence="7" type="ORF">SCHPADRAFT_930061</name>
</gene>
<dbReference type="SUPFAM" id="SSF53335">
    <property type="entry name" value="S-adenosyl-L-methionine-dependent methyltransferases"/>
    <property type="match status" value="1"/>
</dbReference>
<feature type="region of interest" description="Disordered" evidence="6">
    <location>
        <begin position="1"/>
        <end position="25"/>
    </location>
</feature>
<dbReference type="Gene3D" id="3.90.120.10">
    <property type="entry name" value="DNA Methylase, subunit A, domain 2"/>
    <property type="match status" value="1"/>
</dbReference>
<dbReference type="GO" id="GO:0032259">
    <property type="term" value="P:methylation"/>
    <property type="evidence" value="ECO:0007669"/>
    <property type="project" value="UniProtKB-KW"/>
</dbReference>
<organism evidence="7 8">
    <name type="scientific">Schizopora paradoxa</name>
    <dbReference type="NCBI Taxonomy" id="27342"/>
    <lineage>
        <taxon>Eukaryota</taxon>
        <taxon>Fungi</taxon>
        <taxon>Dikarya</taxon>
        <taxon>Basidiomycota</taxon>
        <taxon>Agaricomycotina</taxon>
        <taxon>Agaricomycetes</taxon>
        <taxon>Hymenochaetales</taxon>
        <taxon>Schizoporaceae</taxon>
        <taxon>Schizopora</taxon>
    </lineage>
</organism>
<dbReference type="EC" id="2.1.1.37" evidence="1"/>
<sequence length="1684" mass="189234">MYSDSEDDRYYSEEDDGPNVPDRLDRVGRNLPARLNISIRYTPTWGFDEGVRELLQNWRDGLLEIPGRHISIVDVSIEFNDLKPRSGTKFEFNAYDNSNPRQLLGKISFHSKVSSNGAEKSTLEIMNRFITLDKEHLSMGDSSKKFKHEFAGGHGEGMKVGINALLRAGFKVDFFTNHHKWHWNHLHGQELRVNFSKPKGKKDAARVSDGNLYVVVKGEAMSHAFFDRFLFLRIPAEDERICPVKPAEAGRLGSILLDKKYSHKLYVAGIFVQEHQGGNGLHYGYDIPKFKLTRDREATNSYKLGEAICNLWNNLLPTSAPARSRFLELFEVSPSCLDISNAEYTITQDTAKVLLRDLKDAHPGIWFCSTVDKDLETTEFIIRNSLKMQPKRLPMPLWDIFHDRFHLVKTAKQERVDRFKAAPPTRRISAPSEFASHTIHLLRIFLALDNDTRSVQVSFVSADGDSDLEYVFENSRCLVNDSHLRATALDHPACMHFHSLTDHEGNEEVSVPEHYTCSCSAIKLANLIYEEALAKRPPDNRHSLNFFRQNLVQWIPVNISSETIWSDATDEIQSVKISWSAALSTSDVHFVVIIEEMPSEILNIQEKKELQLGNALETRQVNINATDDLKSRPDFGEGTTGGSLEVDCPSETSSIARTIDYHSVSINGVKRSTEANSVREVAKIRSSEPSAYFVDFRSGHKYRVQIQADKELPLLGDVLKAPPSRPFFVYGPLRPPQELAVRWENVDQLSVTWKPSEGATQYEVVFLGNEAGETDDPSEAIRVVDAILGWTGLPNIDRPKRVRVRSLGVHGLVSERFTEATIPKRLSPPEGITVSWESSNTLIVGWEPATWAEKYEVCFHQDETKYTLEVSGVSWKGSPRTPSPIAVSIRSIASREVRSEYSPEIAVPGPPVKANLRVYGASNGIGRAAPARALVVERYQEPLPLEVRAPSVHSSSDGDVDDILNRLEPRANGYAFPRQPTIRSTPEVDPIDKEAEALADDDGDNFGRMIPLPLPPLYDPPSDSSDDETPDDEDSDLDISYMRNVRDDDFNADVNISIEILEETRPFSGGHERRSTYDRMDYEVLNECIFSGTRLAVEDLFEFKRQRSDDPRVPIKQSTFLGQVLEIRKLKPSGQIVLLIRQWAYFNLWFNEPKSHEIWKENVEDAVVLIFDRAFEMGTLEDAQVIDESNISWCSRARHQNVVFKNAFDSSEAQTESFVCRFAATLSSAFTVVSLPAHLSGEEFRGSSEPDNSPPSDSWSVADLFCGAGGLSLGFKQAGFDIKYGVDRDIDVLNTFSHNYSTATNYAQPVEDFIQDHKAGNCLPSFKPTVVLASPSWQDLKPGDNSDLIANAAEDVVKEFKPPFLVYALAPRSKDKTVMTYFNRIILQLLQEGYSFSYKHMDCQQYGAANGRIQLVLLAARGDHKLPQWPEPSVAEKANYTTVQQVISDLNFENKRAGKDGATSDRLGGTFCAVATNSPELSKAAKKLRDKHARVEGAADASGGGYWVWNHVTGRRKRARWTAVDPDGPLPVVRSTPSAEWACKHWERGDILTVRELARIMSFPDGFRFYGSLESQYRQVANATPPCLAKALAESIMRQLQERQMQIKSENLAIKLEMECDIKPKLEVKEEEDTLSDMDASPLPPSSRLDRKRKFEEDDVPADVAPSSAGASHERLVKPRLGKN</sequence>
<evidence type="ECO:0000256" key="1">
    <source>
        <dbReference type="ARBA" id="ARBA00011975"/>
    </source>
</evidence>
<dbReference type="EMBL" id="KQ086005">
    <property type="protein sequence ID" value="KLO11258.1"/>
    <property type="molecule type" value="Genomic_DNA"/>
</dbReference>
<dbReference type="STRING" id="27342.A0A0H2RP53"/>
<dbReference type="Proteomes" id="UP000053477">
    <property type="component" value="Unassembled WGS sequence"/>
</dbReference>
<evidence type="ECO:0000256" key="6">
    <source>
        <dbReference type="SAM" id="MobiDB-lite"/>
    </source>
</evidence>
<dbReference type="GO" id="GO:0044027">
    <property type="term" value="P:negative regulation of gene expression via chromosomal CpG island methylation"/>
    <property type="evidence" value="ECO:0007669"/>
    <property type="project" value="TreeGrafter"/>
</dbReference>
<dbReference type="InterPro" id="IPR029063">
    <property type="entry name" value="SAM-dependent_MTases_sf"/>
</dbReference>
<dbReference type="GO" id="GO:0003886">
    <property type="term" value="F:DNA (cytosine-5-)-methyltransferase activity"/>
    <property type="evidence" value="ECO:0007669"/>
    <property type="project" value="UniProtKB-EC"/>
</dbReference>
<keyword evidence="2 5" id="KW-0489">Methyltransferase</keyword>
<evidence type="ECO:0000256" key="5">
    <source>
        <dbReference type="PROSITE-ProRule" id="PRU01016"/>
    </source>
</evidence>
<comment type="similarity">
    <text evidence="5">Belongs to the class I-like SAM-binding methyltransferase superfamily. C5-methyltransferase family.</text>
</comment>
<protein>
    <recommendedName>
        <fullName evidence="1">DNA (cytosine-5-)-methyltransferase</fullName>
        <ecNumber evidence="1">2.1.1.37</ecNumber>
    </recommendedName>
</protein>
<dbReference type="Gene3D" id="3.40.50.150">
    <property type="entry name" value="Vaccinia Virus protein VP39"/>
    <property type="match status" value="1"/>
</dbReference>
<name>A0A0H2RP53_9AGAM</name>
<dbReference type="PROSITE" id="PS51679">
    <property type="entry name" value="SAM_MT_C5"/>
    <property type="match status" value="1"/>
</dbReference>
<dbReference type="GO" id="GO:0003677">
    <property type="term" value="F:DNA binding"/>
    <property type="evidence" value="ECO:0007669"/>
    <property type="project" value="TreeGrafter"/>
</dbReference>
<evidence type="ECO:0000256" key="3">
    <source>
        <dbReference type="ARBA" id="ARBA00022679"/>
    </source>
</evidence>
<evidence type="ECO:0000256" key="2">
    <source>
        <dbReference type="ARBA" id="ARBA00022603"/>
    </source>
</evidence>
<feature type="compositionally biased region" description="Acidic residues" evidence="6">
    <location>
        <begin position="1024"/>
        <end position="1036"/>
    </location>
</feature>
<dbReference type="InterPro" id="IPR050390">
    <property type="entry name" value="C5-Methyltransferase"/>
</dbReference>
<dbReference type="PANTHER" id="PTHR10629">
    <property type="entry name" value="CYTOSINE-SPECIFIC METHYLTRANSFERASE"/>
    <property type="match status" value="1"/>
</dbReference>
<keyword evidence="8" id="KW-1185">Reference proteome</keyword>
<dbReference type="Pfam" id="PF00145">
    <property type="entry name" value="DNA_methylase"/>
    <property type="match status" value="1"/>
</dbReference>
<evidence type="ECO:0000313" key="7">
    <source>
        <dbReference type="EMBL" id="KLO11258.1"/>
    </source>
</evidence>
<feature type="region of interest" description="Disordered" evidence="6">
    <location>
        <begin position="1000"/>
        <end position="1036"/>
    </location>
</feature>
<feature type="compositionally biased region" description="Acidic residues" evidence="6">
    <location>
        <begin position="1"/>
        <end position="17"/>
    </location>
</feature>